<dbReference type="Pfam" id="PF12625">
    <property type="entry name" value="Arabinose_bd"/>
    <property type="match status" value="1"/>
</dbReference>
<name>A0ABM8NMS9_9BURK</name>
<dbReference type="InterPro" id="IPR009057">
    <property type="entry name" value="Homeodomain-like_sf"/>
</dbReference>
<evidence type="ECO:0000313" key="6">
    <source>
        <dbReference type="EMBL" id="CAD6533765.1"/>
    </source>
</evidence>
<dbReference type="PRINTS" id="PR00032">
    <property type="entry name" value="HTHARAC"/>
</dbReference>
<dbReference type="SMART" id="SM00342">
    <property type="entry name" value="HTH_ARAC"/>
    <property type="match status" value="1"/>
</dbReference>
<dbReference type="Proteomes" id="UP000656319">
    <property type="component" value="Unassembled WGS sequence"/>
</dbReference>
<evidence type="ECO:0000256" key="4">
    <source>
        <dbReference type="SAM" id="MobiDB-lite"/>
    </source>
</evidence>
<evidence type="ECO:0000256" key="2">
    <source>
        <dbReference type="ARBA" id="ARBA00023125"/>
    </source>
</evidence>
<protein>
    <submittedName>
        <fullName evidence="6">HTH-type transcriptional regulator VirS</fullName>
    </submittedName>
</protein>
<dbReference type="RefSeq" id="WP_201696533.1">
    <property type="nucleotide sequence ID" value="NZ_CAJHCQ010000006.1"/>
</dbReference>
<dbReference type="PANTHER" id="PTHR47894">
    <property type="entry name" value="HTH-TYPE TRANSCRIPTIONAL REGULATOR GADX"/>
    <property type="match status" value="1"/>
</dbReference>
<evidence type="ECO:0000259" key="5">
    <source>
        <dbReference type="PROSITE" id="PS01124"/>
    </source>
</evidence>
<keyword evidence="2" id="KW-0238">DNA-binding</keyword>
<dbReference type="PROSITE" id="PS01124">
    <property type="entry name" value="HTH_ARAC_FAMILY_2"/>
    <property type="match status" value="1"/>
</dbReference>
<evidence type="ECO:0000256" key="3">
    <source>
        <dbReference type="ARBA" id="ARBA00023163"/>
    </source>
</evidence>
<evidence type="ECO:0000313" key="7">
    <source>
        <dbReference type="Proteomes" id="UP000656319"/>
    </source>
</evidence>
<keyword evidence="3" id="KW-0804">Transcription</keyword>
<feature type="domain" description="HTH araC/xylS-type" evidence="5">
    <location>
        <begin position="236"/>
        <end position="333"/>
    </location>
</feature>
<gene>
    <name evidence="6" type="primary">virS_3</name>
    <name evidence="6" type="ORF">LMG27952_02816</name>
</gene>
<dbReference type="InterPro" id="IPR032687">
    <property type="entry name" value="AraC-type_N"/>
</dbReference>
<dbReference type="EMBL" id="CAJHCQ010000006">
    <property type="protein sequence ID" value="CAD6533765.1"/>
    <property type="molecule type" value="Genomic_DNA"/>
</dbReference>
<feature type="region of interest" description="Disordered" evidence="4">
    <location>
        <begin position="326"/>
        <end position="346"/>
    </location>
</feature>
<dbReference type="InterPro" id="IPR020449">
    <property type="entry name" value="Tscrpt_reg_AraC-type_HTH"/>
</dbReference>
<reference evidence="6 7" key="1">
    <citation type="submission" date="2020-10" db="EMBL/GenBank/DDBJ databases">
        <authorList>
            <person name="Peeters C."/>
        </authorList>
    </citation>
    <scope>NUCLEOTIDE SEQUENCE [LARGE SCALE GENOMIC DNA]</scope>
    <source>
        <strain evidence="6 7">LMG 27952</strain>
    </source>
</reference>
<dbReference type="InterPro" id="IPR018060">
    <property type="entry name" value="HTH_AraC"/>
</dbReference>
<dbReference type="PANTHER" id="PTHR47894:SF4">
    <property type="entry name" value="HTH-TYPE TRANSCRIPTIONAL REGULATOR GADX"/>
    <property type="match status" value="1"/>
</dbReference>
<accession>A0ABM8NMS9</accession>
<dbReference type="Pfam" id="PF12833">
    <property type="entry name" value="HTH_18"/>
    <property type="match status" value="1"/>
</dbReference>
<keyword evidence="1" id="KW-0805">Transcription regulation</keyword>
<sequence length="346" mass="39159">MRTPTAEKSIPIGALNSLPAVMREHGTDPWQLLESFGVNREAMASPLNPLSTVTHGRILEAAAKKIGCEHLGLLLGQKAALGNIGPLRFLVLNAPTVREAVENLIEFCGVWYRGLHVRMIEEDGYACISLSVDSGIPGAKHLLTAYLAANIRILELILGRSWHPTLVRIAYRKPKSSALYERYFQAPVWFGQSQYEVLFPQGLLDQTRKSHDQELGRFLRQHMTELRSRQADDFSSRVRHVIETLLPDGCTSTKVAEFFAIHRFTLYRRLDEQGTSYEALIEDVRRNLADQLLAQTDLPIADVAMRLGYDSQGNFTRAFKRWHGETPSSWRKRPRAAVTQTPRDDR</sequence>
<dbReference type="SUPFAM" id="SSF46689">
    <property type="entry name" value="Homeodomain-like"/>
    <property type="match status" value="1"/>
</dbReference>
<dbReference type="Gene3D" id="1.10.10.60">
    <property type="entry name" value="Homeodomain-like"/>
    <property type="match status" value="1"/>
</dbReference>
<keyword evidence="7" id="KW-1185">Reference proteome</keyword>
<evidence type="ECO:0000256" key="1">
    <source>
        <dbReference type="ARBA" id="ARBA00023015"/>
    </source>
</evidence>
<proteinExistence type="predicted"/>
<organism evidence="6 7">
    <name type="scientific">Paraburkholderia hiiakae</name>
    <dbReference type="NCBI Taxonomy" id="1081782"/>
    <lineage>
        <taxon>Bacteria</taxon>
        <taxon>Pseudomonadati</taxon>
        <taxon>Pseudomonadota</taxon>
        <taxon>Betaproteobacteria</taxon>
        <taxon>Burkholderiales</taxon>
        <taxon>Burkholderiaceae</taxon>
        <taxon>Paraburkholderia</taxon>
    </lineage>
</organism>
<comment type="caution">
    <text evidence="6">The sequence shown here is derived from an EMBL/GenBank/DDBJ whole genome shotgun (WGS) entry which is preliminary data.</text>
</comment>